<dbReference type="Gene3D" id="3.10.20.30">
    <property type="match status" value="1"/>
</dbReference>
<evidence type="ECO:0000313" key="4">
    <source>
        <dbReference type="EMBL" id="MCO4292377.1"/>
    </source>
</evidence>
<keyword evidence="5" id="KW-1185">Reference proteome</keyword>
<protein>
    <recommendedName>
        <fullName evidence="3">Molybdopterin synthase sulfur carrier subunit</fullName>
    </recommendedName>
</protein>
<dbReference type="PANTHER" id="PTHR33359:SF1">
    <property type="entry name" value="MOLYBDOPTERIN SYNTHASE SULFUR CARRIER SUBUNIT"/>
    <property type="match status" value="1"/>
</dbReference>
<dbReference type="InterPro" id="IPR003749">
    <property type="entry name" value="ThiS/MoaD-like"/>
</dbReference>
<dbReference type="InterPro" id="IPR016155">
    <property type="entry name" value="Mopterin_synth/thiamin_S_b"/>
</dbReference>
<keyword evidence="1" id="KW-0547">Nucleotide-binding</keyword>
<evidence type="ECO:0000256" key="2">
    <source>
        <dbReference type="ARBA" id="ARBA00024200"/>
    </source>
</evidence>
<sequence length="79" mass="8810">MSYTVLLFGVTKDIIGSSVYCPNDEFYTVGHLREHLYQSFPLLQKLNSLMIAVNMNYAEDHIMLSSTDEIALIPPVSGG</sequence>
<comment type="caution">
    <text evidence="4">The sequence shown here is derived from an EMBL/GenBank/DDBJ whole genome shotgun (WGS) entry which is preliminary data.</text>
</comment>
<evidence type="ECO:0000256" key="3">
    <source>
        <dbReference type="ARBA" id="ARBA00024247"/>
    </source>
</evidence>
<proteinExistence type="inferred from homology"/>
<name>A0A9X2F0J3_9SPHI</name>
<accession>A0A9X2F0J3</accession>
<dbReference type="RefSeq" id="WP_252586739.1">
    <property type="nucleotide sequence ID" value="NZ_JAMWYS010000024.1"/>
</dbReference>
<reference evidence="4" key="1">
    <citation type="submission" date="2022-06" db="EMBL/GenBank/DDBJ databases">
        <title>Solitalea sp. MAHUQ-68 isolated from rhizospheric soil.</title>
        <authorList>
            <person name="Huq M.A."/>
        </authorList>
    </citation>
    <scope>NUCLEOTIDE SEQUENCE</scope>
    <source>
        <strain evidence="4">MAHUQ-68</strain>
    </source>
</reference>
<gene>
    <name evidence="4" type="ORF">NF867_05810</name>
</gene>
<dbReference type="InterPro" id="IPR044672">
    <property type="entry name" value="MOCS2A"/>
</dbReference>
<dbReference type="SUPFAM" id="SSF54285">
    <property type="entry name" value="MoaD/ThiS"/>
    <property type="match status" value="1"/>
</dbReference>
<dbReference type="PANTHER" id="PTHR33359">
    <property type="entry name" value="MOLYBDOPTERIN SYNTHASE SULFUR CARRIER SUBUNIT"/>
    <property type="match status" value="1"/>
</dbReference>
<dbReference type="GO" id="GO:0006777">
    <property type="term" value="P:Mo-molybdopterin cofactor biosynthetic process"/>
    <property type="evidence" value="ECO:0007669"/>
    <property type="project" value="InterPro"/>
</dbReference>
<evidence type="ECO:0000313" key="5">
    <source>
        <dbReference type="Proteomes" id="UP001155182"/>
    </source>
</evidence>
<dbReference type="CDD" id="cd00754">
    <property type="entry name" value="Ubl_MoaD"/>
    <property type="match status" value="1"/>
</dbReference>
<dbReference type="Pfam" id="PF02597">
    <property type="entry name" value="ThiS"/>
    <property type="match status" value="1"/>
</dbReference>
<comment type="similarity">
    <text evidence="2">Belongs to the MoaD family.</text>
</comment>
<dbReference type="Proteomes" id="UP001155182">
    <property type="component" value="Unassembled WGS sequence"/>
</dbReference>
<dbReference type="GO" id="GO:0000166">
    <property type="term" value="F:nucleotide binding"/>
    <property type="evidence" value="ECO:0007669"/>
    <property type="project" value="UniProtKB-KW"/>
</dbReference>
<evidence type="ECO:0000256" key="1">
    <source>
        <dbReference type="ARBA" id="ARBA00022741"/>
    </source>
</evidence>
<dbReference type="InterPro" id="IPR012675">
    <property type="entry name" value="Beta-grasp_dom_sf"/>
</dbReference>
<dbReference type="AlphaFoldDB" id="A0A9X2F0J3"/>
<dbReference type="GO" id="GO:1990133">
    <property type="term" value="C:molybdopterin adenylyltransferase complex"/>
    <property type="evidence" value="ECO:0007669"/>
    <property type="project" value="TreeGrafter"/>
</dbReference>
<organism evidence="4 5">
    <name type="scientific">Solitalea agri</name>
    <dbReference type="NCBI Taxonomy" id="2953739"/>
    <lineage>
        <taxon>Bacteria</taxon>
        <taxon>Pseudomonadati</taxon>
        <taxon>Bacteroidota</taxon>
        <taxon>Sphingobacteriia</taxon>
        <taxon>Sphingobacteriales</taxon>
        <taxon>Sphingobacteriaceae</taxon>
        <taxon>Solitalea</taxon>
    </lineage>
</organism>
<dbReference type="EMBL" id="JAMWYS010000024">
    <property type="protein sequence ID" value="MCO4292377.1"/>
    <property type="molecule type" value="Genomic_DNA"/>
</dbReference>